<organism evidence="1 2">
    <name type="scientific">Kitasatospora phosalacinea</name>
    <dbReference type="NCBI Taxonomy" id="2065"/>
    <lineage>
        <taxon>Bacteria</taxon>
        <taxon>Bacillati</taxon>
        <taxon>Actinomycetota</taxon>
        <taxon>Actinomycetes</taxon>
        <taxon>Kitasatosporales</taxon>
        <taxon>Streptomycetaceae</taxon>
        <taxon>Kitasatospora</taxon>
    </lineage>
</organism>
<evidence type="ECO:0000313" key="1">
    <source>
        <dbReference type="EMBL" id="GLW73717.1"/>
    </source>
</evidence>
<comment type="caution">
    <text evidence="1">The sequence shown here is derived from an EMBL/GenBank/DDBJ whole genome shotgun (WGS) entry which is preliminary data.</text>
</comment>
<dbReference type="EMBL" id="BSSA01000027">
    <property type="protein sequence ID" value="GLW73717.1"/>
    <property type="molecule type" value="Genomic_DNA"/>
</dbReference>
<reference evidence="1" key="1">
    <citation type="submission" date="2023-02" db="EMBL/GenBank/DDBJ databases">
        <title>Kitasatospora phosalacinea NBRC 14627.</title>
        <authorList>
            <person name="Ichikawa N."/>
            <person name="Sato H."/>
            <person name="Tonouchi N."/>
        </authorList>
    </citation>
    <scope>NUCLEOTIDE SEQUENCE</scope>
    <source>
        <strain evidence="1">NBRC 14627</strain>
    </source>
</reference>
<dbReference type="AlphaFoldDB" id="A0A9W6QBF6"/>
<proteinExistence type="predicted"/>
<evidence type="ECO:0000313" key="2">
    <source>
        <dbReference type="Proteomes" id="UP001165041"/>
    </source>
</evidence>
<name>A0A9W6QBF6_9ACTN</name>
<gene>
    <name evidence="1" type="ORF">Kpho02_60150</name>
</gene>
<protein>
    <submittedName>
        <fullName evidence="1">Uncharacterized protein</fullName>
    </submittedName>
</protein>
<dbReference type="RefSeq" id="WP_285739350.1">
    <property type="nucleotide sequence ID" value="NZ_BSSA01000027.1"/>
</dbReference>
<sequence length="289" mass="31394">MFHLKPIATAPAAASVQQVFVFAGTENLPVITDQVTRPGVAYYVGHDGTVRRPTIEEVSSDDPVPGAFLGNYWAPKVSGDIPIAVQALTAREAALHGADSTVDRFASEVLGLWRGGRWREPVSTALLGHWADPLAQDGGRIAPAFLSELMAEVKTLHRALTPLWRRRIGSHRLWSLDYAFGDGLTLHDLASSGPDPYDVLAGALPDDPRIVRVLDQLTPIERAITLAWANQDVTSWTKAAAEIIALAPDRFAGCCPKALGDSVRRRLKRIGQRHQVRAAEATARDAECF</sequence>
<accession>A0A9W6QBF6</accession>
<dbReference type="Proteomes" id="UP001165041">
    <property type="component" value="Unassembled WGS sequence"/>
</dbReference>